<evidence type="ECO:0000313" key="3">
    <source>
        <dbReference type="Proteomes" id="UP000194360"/>
    </source>
</evidence>
<gene>
    <name evidence="2" type="ORF">BG845_02553</name>
</gene>
<accession>A0A1Y2N024</accession>
<dbReference type="EMBL" id="MIGB01000011">
    <property type="protein sequence ID" value="OSY40795.1"/>
    <property type="molecule type" value="Genomic_DNA"/>
</dbReference>
<dbReference type="PROSITE" id="PS50995">
    <property type="entry name" value="HTH_MARR_2"/>
    <property type="match status" value="1"/>
</dbReference>
<dbReference type="InterPro" id="IPR052526">
    <property type="entry name" value="HTH-type_Bedaq_tolerance"/>
</dbReference>
<dbReference type="SUPFAM" id="SSF46785">
    <property type="entry name" value="Winged helix' DNA-binding domain"/>
    <property type="match status" value="1"/>
</dbReference>
<keyword evidence="3" id="KW-1185">Reference proteome</keyword>
<sequence>MTPARVPPAGVPAQPGIDELASWLAMEDDTDDLAGLAAAVREAAGMVIRRVRYESGSPLTWSQSALLSELARRGLATASELADDQGLRVQTVWASLETLEQRGLVARERDPEDRRRVRAHLTDRGRDELRTDREVRDAWIVSVLAEELSTEERSRLRGALALLERLAGSEVAGRRHPPGAARRTAT</sequence>
<dbReference type="SMART" id="SM00347">
    <property type="entry name" value="HTH_MARR"/>
    <property type="match status" value="1"/>
</dbReference>
<dbReference type="PANTHER" id="PTHR39515">
    <property type="entry name" value="CONSERVED PROTEIN"/>
    <property type="match status" value="1"/>
</dbReference>
<dbReference type="Pfam" id="PF01047">
    <property type="entry name" value="MarR"/>
    <property type="match status" value="1"/>
</dbReference>
<dbReference type="InterPro" id="IPR000835">
    <property type="entry name" value="HTH_MarR-typ"/>
</dbReference>
<reference evidence="2 3" key="1">
    <citation type="submission" date="2016-09" db="EMBL/GenBank/DDBJ databases">
        <title>Pseudonocardia autotrophica DSM535, a candidate organism with high potential of specific P450 cytochromes.</title>
        <authorList>
            <person name="Grumaz C."/>
            <person name="Vainshtein Y."/>
            <person name="Kirstahler P."/>
            <person name="Sohn K."/>
        </authorList>
    </citation>
    <scope>NUCLEOTIDE SEQUENCE [LARGE SCALE GENOMIC DNA]</scope>
    <source>
        <strain evidence="2 3">DSM 535</strain>
    </source>
</reference>
<organism evidence="2 3">
    <name type="scientific">Pseudonocardia autotrophica</name>
    <name type="common">Amycolata autotrophica</name>
    <name type="synonym">Nocardia autotrophica</name>
    <dbReference type="NCBI Taxonomy" id="2074"/>
    <lineage>
        <taxon>Bacteria</taxon>
        <taxon>Bacillati</taxon>
        <taxon>Actinomycetota</taxon>
        <taxon>Actinomycetes</taxon>
        <taxon>Pseudonocardiales</taxon>
        <taxon>Pseudonocardiaceae</taxon>
        <taxon>Pseudonocardia</taxon>
    </lineage>
</organism>
<dbReference type="Proteomes" id="UP000194360">
    <property type="component" value="Unassembled WGS sequence"/>
</dbReference>
<evidence type="ECO:0000259" key="1">
    <source>
        <dbReference type="PROSITE" id="PS50995"/>
    </source>
</evidence>
<dbReference type="AlphaFoldDB" id="A0A1Y2N024"/>
<dbReference type="InterPro" id="IPR036390">
    <property type="entry name" value="WH_DNA-bd_sf"/>
</dbReference>
<dbReference type="GO" id="GO:0003700">
    <property type="term" value="F:DNA-binding transcription factor activity"/>
    <property type="evidence" value="ECO:0007669"/>
    <property type="project" value="InterPro"/>
</dbReference>
<name>A0A1Y2N024_PSEAH</name>
<dbReference type="Gene3D" id="1.10.287.100">
    <property type="match status" value="1"/>
</dbReference>
<dbReference type="Gene3D" id="1.10.10.10">
    <property type="entry name" value="Winged helix-like DNA-binding domain superfamily/Winged helix DNA-binding domain"/>
    <property type="match status" value="1"/>
</dbReference>
<dbReference type="InterPro" id="IPR036388">
    <property type="entry name" value="WH-like_DNA-bd_sf"/>
</dbReference>
<evidence type="ECO:0000313" key="2">
    <source>
        <dbReference type="EMBL" id="OSY40795.1"/>
    </source>
</evidence>
<protein>
    <submittedName>
        <fullName evidence="2">MarR family protein</fullName>
    </submittedName>
</protein>
<dbReference type="PANTHER" id="PTHR39515:SF2">
    <property type="entry name" value="HTH-TYPE TRANSCRIPTIONAL REGULATOR RV0880"/>
    <property type="match status" value="1"/>
</dbReference>
<dbReference type="STRING" id="2074.BG845_02553"/>
<comment type="caution">
    <text evidence="2">The sequence shown here is derived from an EMBL/GenBank/DDBJ whole genome shotgun (WGS) entry which is preliminary data.</text>
</comment>
<proteinExistence type="predicted"/>
<feature type="domain" description="HTH marR-type" evidence="1">
    <location>
        <begin position="30"/>
        <end position="165"/>
    </location>
</feature>